<proteinExistence type="inferred from homology"/>
<evidence type="ECO:0000313" key="7">
    <source>
        <dbReference type="EMBL" id="VYS83661.1"/>
    </source>
</evidence>
<feature type="signal peptide" evidence="2">
    <location>
        <begin position="1"/>
        <end position="27"/>
    </location>
</feature>
<sequence length="698" mass="76277">MNKLSKRLGTMALVLTMTASYVPAVFAEDAGTQEPDYTGWDTIKVFETTDVHGYITDVSSYKEDTFEYRLAYFSKIVNDARNNDAYEDVLLLDTGDIYQGTPHSNLTYGAAMRAAYDQMDYDAVGLGNHEFDWDVKTYATDAKGTMAPYEIGSYKGDSDIPVLMSNLYYKDSGERVEFTQDYTIVDKGDYKVGIVGWADDYSADIKASQIAPYTIDDNREKLKELAEEVDKKADIVVILAHSDPKSIAEEMDPEVVDLVAGGHTHKNVNGTADNGIDYMQGNCYAYGYSTAEIKVNPETKDVEVTTPEFKDISPKGGDHSYLYYNNGNNTQLDPEVTKISQAAWDAVKGEMYEVLGTVDQSITRDFIDEANGTSSIAGNWLADMMLAATKDQNTVAAFANRGGIRANLEMAEGASSRDITVADIYTISPFGNRILTFAITGQQMAQQLERALIGLNPEIEIDSDAAYQASNLGDQFAGITATYKVVDGGIKVLSIMTDDGQMIDVNDTTKTYNVCVNEYCATLDGSVFKGMTPLVAMDEAPVDNLSTIAALREHRDTEGLNIELDTTVHTLTLQNKIQQWKDALGSYDKASLTEADRTEIQNILDQVNYILASGDLATEEKTELQNVKAIAEGLLKTTDSKPEEKPDTTPTKNPITPPKSSPKTGDTATTMPWVVLVIAGGAGAAAIELSARKKQNRG</sequence>
<keyword evidence="2" id="KW-0547">Nucleotide-binding</keyword>
<dbReference type="Gene3D" id="3.60.21.10">
    <property type="match status" value="1"/>
</dbReference>
<dbReference type="InterPro" id="IPR006179">
    <property type="entry name" value="5_nucleotidase/apyrase"/>
</dbReference>
<dbReference type="SUPFAM" id="SSF55816">
    <property type="entry name" value="5'-nucleotidase (syn. UDP-sugar hydrolase), C-terminal domain"/>
    <property type="match status" value="1"/>
</dbReference>
<feature type="domain" description="Calcineurin-like phosphoesterase" evidence="5">
    <location>
        <begin position="44"/>
        <end position="266"/>
    </location>
</feature>
<dbReference type="PANTHER" id="PTHR11575:SF24">
    <property type="entry name" value="5'-NUCLEOTIDASE"/>
    <property type="match status" value="1"/>
</dbReference>
<evidence type="ECO:0000259" key="6">
    <source>
        <dbReference type="Pfam" id="PF02872"/>
    </source>
</evidence>
<dbReference type="Pfam" id="PF00149">
    <property type="entry name" value="Metallophos"/>
    <property type="match status" value="1"/>
</dbReference>
<dbReference type="Gene3D" id="3.90.780.10">
    <property type="entry name" value="5'-Nucleotidase, C-terminal domain"/>
    <property type="match status" value="1"/>
</dbReference>
<evidence type="ECO:0000256" key="1">
    <source>
        <dbReference type="ARBA" id="ARBA00022729"/>
    </source>
</evidence>
<evidence type="ECO:0000256" key="2">
    <source>
        <dbReference type="RuleBase" id="RU362119"/>
    </source>
</evidence>
<keyword evidence="2" id="KW-0378">Hydrolase</keyword>
<feature type="domain" description="5'-Nucleotidase C-terminal" evidence="6">
    <location>
        <begin position="369"/>
        <end position="522"/>
    </location>
</feature>
<dbReference type="GO" id="GO:0009166">
    <property type="term" value="P:nucleotide catabolic process"/>
    <property type="evidence" value="ECO:0007669"/>
    <property type="project" value="InterPro"/>
</dbReference>
<accession>A0A6N2RU13</accession>
<feature type="compositionally biased region" description="Basic and acidic residues" evidence="3">
    <location>
        <begin position="638"/>
        <end position="647"/>
    </location>
</feature>
<dbReference type="EMBL" id="CACRTG010000001">
    <property type="protein sequence ID" value="VYS83661.1"/>
    <property type="molecule type" value="Genomic_DNA"/>
</dbReference>
<dbReference type="GO" id="GO:0016788">
    <property type="term" value="F:hydrolase activity, acting on ester bonds"/>
    <property type="evidence" value="ECO:0007669"/>
    <property type="project" value="InterPro"/>
</dbReference>
<dbReference type="PANTHER" id="PTHR11575">
    <property type="entry name" value="5'-NUCLEOTIDASE-RELATED"/>
    <property type="match status" value="1"/>
</dbReference>
<keyword evidence="4" id="KW-1133">Transmembrane helix</keyword>
<keyword evidence="4" id="KW-0472">Membrane</keyword>
<keyword evidence="4" id="KW-0812">Transmembrane</keyword>
<dbReference type="GO" id="GO:0000166">
    <property type="term" value="F:nucleotide binding"/>
    <property type="evidence" value="ECO:0007669"/>
    <property type="project" value="UniProtKB-KW"/>
</dbReference>
<evidence type="ECO:0000256" key="3">
    <source>
        <dbReference type="SAM" id="MobiDB-lite"/>
    </source>
</evidence>
<dbReference type="InterPro" id="IPR029052">
    <property type="entry name" value="Metallo-depent_PP-like"/>
</dbReference>
<dbReference type="InterPro" id="IPR036907">
    <property type="entry name" value="5'-Nucleotdase_C_sf"/>
</dbReference>
<feature type="chain" id="PRO_5027133522" evidence="2">
    <location>
        <begin position="28"/>
        <end position="698"/>
    </location>
</feature>
<dbReference type="InterPro" id="IPR006146">
    <property type="entry name" value="5'-Nucleotdase_CS"/>
</dbReference>
<dbReference type="PRINTS" id="PR01607">
    <property type="entry name" value="APYRASEFAMLY"/>
</dbReference>
<name>A0A6N2RU13_9FIRM</name>
<reference evidence="7" key="1">
    <citation type="submission" date="2019-11" db="EMBL/GenBank/DDBJ databases">
        <authorList>
            <person name="Feng L."/>
        </authorList>
    </citation>
    <scope>NUCLEOTIDE SEQUENCE</scope>
    <source>
        <strain evidence="7">CnexileLFYP112</strain>
    </source>
</reference>
<dbReference type="SUPFAM" id="SSF56300">
    <property type="entry name" value="Metallo-dependent phosphatases"/>
    <property type="match status" value="1"/>
</dbReference>
<comment type="similarity">
    <text evidence="2">Belongs to the 5'-nucleotidase family.</text>
</comment>
<dbReference type="GO" id="GO:0046872">
    <property type="term" value="F:metal ion binding"/>
    <property type="evidence" value="ECO:0007669"/>
    <property type="project" value="InterPro"/>
</dbReference>
<dbReference type="InterPro" id="IPR008334">
    <property type="entry name" value="5'-Nucleotdase_C"/>
</dbReference>
<feature type="region of interest" description="Disordered" evidence="3">
    <location>
        <begin position="635"/>
        <end position="668"/>
    </location>
</feature>
<dbReference type="PROSITE" id="PS00786">
    <property type="entry name" value="5_NUCLEOTIDASE_2"/>
    <property type="match status" value="1"/>
</dbReference>
<feature type="transmembrane region" description="Helical" evidence="4">
    <location>
        <begin position="671"/>
        <end position="691"/>
    </location>
</feature>
<dbReference type="AlphaFoldDB" id="A0A6N2RU13"/>
<organism evidence="7">
    <name type="scientific">[Clostridium] nexile</name>
    <dbReference type="NCBI Taxonomy" id="29361"/>
    <lineage>
        <taxon>Bacteria</taxon>
        <taxon>Bacillati</taxon>
        <taxon>Bacillota</taxon>
        <taxon>Clostridia</taxon>
        <taxon>Lachnospirales</taxon>
        <taxon>Lachnospiraceae</taxon>
        <taxon>Tyzzerella</taxon>
    </lineage>
</organism>
<keyword evidence="1 2" id="KW-0732">Signal</keyword>
<evidence type="ECO:0000256" key="4">
    <source>
        <dbReference type="SAM" id="Phobius"/>
    </source>
</evidence>
<evidence type="ECO:0000259" key="5">
    <source>
        <dbReference type="Pfam" id="PF00149"/>
    </source>
</evidence>
<gene>
    <name evidence="7" type="primary">yfkN</name>
    <name evidence="7" type="ORF">CNLFYP112_00305</name>
</gene>
<dbReference type="Pfam" id="PF02872">
    <property type="entry name" value="5_nucleotid_C"/>
    <property type="match status" value="1"/>
</dbReference>
<dbReference type="InterPro" id="IPR004843">
    <property type="entry name" value="Calcineurin-like_PHP"/>
</dbReference>
<protein>
    <submittedName>
        <fullName evidence="7">Trifunctional nucleotide phosphoesterase protein YfkN</fullName>
    </submittedName>
</protein>